<feature type="region of interest" description="Disordered" evidence="4">
    <location>
        <begin position="1"/>
        <end position="77"/>
    </location>
</feature>
<evidence type="ECO:0000313" key="7">
    <source>
        <dbReference type="EMBL" id="OAP86179.1"/>
    </source>
</evidence>
<dbReference type="InterPro" id="IPR050482">
    <property type="entry name" value="Sensor_HK_TwoCompSys"/>
</dbReference>
<dbReference type="CDD" id="cd16917">
    <property type="entry name" value="HATPase_UhpB-NarQ-NarX-like"/>
    <property type="match status" value="1"/>
</dbReference>
<dbReference type="GO" id="GO:0016020">
    <property type="term" value="C:membrane"/>
    <property type="evidence" value="ECO:0007669"/>
    <property type="project" value="InterPro"/>
</dbReference>
<dbReference type="InterPro" id="IPR036890">
    <property type="entry name" value="HATPase_C_sf"/>
</dbReference>
<feature type="transmembrane region" description="Helical" evidence="5">
    <location>
        <begin position="97"/>
        <end position="117"/>
    </location>
</feature>
<sequence length="463" mass="50165">MGRAGPFAVAPRRQERKRRPEGGLMEAQEVDGKRKADAHAIGDTRIDASTRTTDGEAAADAPRSSNEPRNALSANDANASRKKLADWARTHPKGLTMVYANVWLLFTLIPIVHGLLAENGVKKYLFLTLVVTFDIVYFRVWLVYPSIPTSERGFSPGLLSTIAALIVLETMAAFFADGGNVQLLIFVSSVIAYTTSGRARTLSLAGLLAFAALQTTLLVRLGKTSLQEGVTSFALLCVLTITFYAVGGTIAFHKELEIKNKKIEQLTQKAERERIGSDLHDILGQTLTAIALKTQLSARLLDMPDQRERTRRELLQAAALAHQALADVRAVVRDARRLRPDEEILAARELLCAAGITPVIRGEPIEVGEQAERVLAHVVREAVANVVHHAAATRCVIATRASGVRIEDDGVRLPDDASKPAVKAPASGLAGLDQRVREAGGVLSYGRLKRGWAVEARFDAGEP</sequence>
<feature type="transmembrane region" description="Helical" evidence="5">
    <location>
        <begin position="199"/>
        <end position="221"/>
    </location>
</feature>
<feature type="transmembrane region" description="Helical" evidence="5">
    <location>
        <begin position="124"/>
        <end position="142"/>
    </location>
</feature>
<comment type="caution">
    <text evidence="7">The sequence shown here is derived from an EMBL/GenBank/DDBJ whole genome shotgun (WGS) entry which is preliminary data.</text>
</comment>
<feature type="compositionally biased region" description="Polar residues" evidence="4">
    <location>
        <begin position="63"/>
        <end position="77"/>
    </location>
</feature>
<name>A0A179B470_9ACTO</name>
<dbReference type="EMBL" id="LVZK01000001">
    <property type="protein sequence ID" value="OAP86179.1"/>
    <property type="molecule type" value="Genomic_DNA"/>
</dbReference>
<dbReference type="GO" id="GO:0046983">
    <property type="term" value="F:protein dimerization activity"/>
    <property type="evidence" value="ECO:0007669"/>
    <property type="project" value="InterPro"/>
</dbReference>
<keyword evidence="1" id="KW-0808">Transferase</keyword>
<organism evidence="7 8">
    <name type="scientific">Peptidiphaga gingivicola</name>
    <dbReference type="NCBI Taxonomy" id="2741497"/>
    <lineage>
        <taxon>Bacteria</taxon>
        <taxon>Bacillati</taxon>
        <taxon>Actinomycetota</taxon>
        <taxon>Actinomycetes</taxon>
        <taxon>Actinomycetales</taxon>
        <taxon>Actinomycetaceae</taxon>
        <taxon>Peptidiphaga</taxon>
    </lineage>
</organism>
<evidence type="ECO:0000256" key="5">
    <source>
        <dbReference type="SAM" id="Phobius"/>
    </source>
</evidence>
<evidence type="ECO:0000256" key="2">
    <source>
        <dbReference type="ARBA" id="ARBA00022777"/>
    </source>
</evidence>
<dbReference type="Gene3D" id="3.30.565.10">
    <property type="entry name" value="Histidine kinase-like ATPase, C-terminal domain"/>
    <property type="match status" value="1"/>
</dbReference>
<evidence type="ECO:0000259" key="6">
    <source>
        <dbReference type="Pfam" id="PF07730"/>
    </source>
</evidence>
<dbReference type="Proteomes" id="UP000078368">
    <property type="component" value="Unassembled WGS sequence"/>
</dbReference>
<evidence type="ECO:0000256" key="1">
    <source>
        <dbReference type="ARBA" id="ARBA00022679"/>
    </source>
</evidence>
<dbReference type="Gene3D" id="1.20.5.1930">
    <property type="match status" value="1"/>
</dbReference>
<evidence type="ECO:0000256" key="4">
    <source>
        <dbReference type="SAM" id="MobiDB-lite"/>
    </source>
</evidence>
<proteinExistence type="predicted"/>
<dbReference type="PANTHER" id="PTHR24421:SF63">
    <property type="entry name" value="SENSOR HISTIDINE KINASE DESK"/>
    <property type="match status" value="1"/>
</dbReference>
<keyword evidence="5" id="KW-1133">Transmembrane helix</keyword>
<dbReference type="STRING" id="1823756.A4H34_03115"/>
<keyword evidence="8" id="KW-1185">Reference proteome</keyword>
<accession>A0A179B470</accession>
<keyword evidence="3" id="KW-0902">Two-component regulatory system</keyword>
<feature type="domain" description="Signal transduction histidine kinase subgroup 3 dimerisation and phosphoacceptor" evidence="6">
    <location>
        <begin position="271"/>
        <end position="336"/>
    </location>
</feature>
<dbReference type="PANTHER" id="PTHR24421">
    <property type="entry name" value="NITRATE/NITRITE SENSOR PROTEIN NARX-RELATED"/>
    <property type="match status" value="1"/>
</dbReference>
<protein>
    <recommendedName>
        <fullName evidence="6">Signal transduction histidine kinase subgroup 3 dimerisation and phosphoacceptor domain-containing protein</fullName>
    </recommendedName>
</protein>
<evidence type="ECO:0000313" key="8">
    <source>
        <dbReference type="Proteomes" id="UP000078368"/>
    </source>
</evidence>
<dbReference type="InterPro" id="IPR011712">
    <property type="entry name" value="Sig_transdc_His_kin_sub3_dim/P"/>
</dbReference>
<gene>
    <name evidence="7" type="ORF">A4H34_03115</name>
</gene>
<keyword evidence="5" id="KW-0812">Transmembrane</keyword>
<dbReference type="AlphaFoldDB" id="A0A179B470"/>
<dbReference type="GO" id="GO:0000155">
    <property type="term" value="F:phosphorelay sensor kinase activity"/>
    <property type="evidence" value="ECO:0007669"/>
    <property type="project" value="InterPro"/>
</dbReference>
<reference evidence="7 8" key="1">
    <citation type="submission" date="2016-04" db="EMBL/GenBank/DDBJ databases">
        <title>Peptidophaga gingivicola gen. nov., sp. nov., isolated from human subgingival plaque.</title>
        <authorList>
            <person name="Beall C.J."/>
            <person name="Mokrzan E.M."/>
            <person name="Griffen A.L."/>
            <person name="Leys E.J."/>
        </authorList>
    </citation>
    <scope>NUCLEOTIDE SEQUENCE [LARGE SCALE GENOMIC DNA]</scope>
    <source>
        <strain evidence="7 8">BA112</strain>
    </source>
</reference>
<feature type="transmembrane region" description="Helical" evidence="5">
    <location>
        <begin position="233"/>
        <end position="252"/>
    </location>
</feature>
<evidence type="ECO:0000256" key="3">
    <source>
        <dbReference type="ARBA" id="ARBA00023012"/>
    </source>
</evidence>
<feature type="compositionally biased region" description="Basic and acidic residues" evidence="4">
    <location>
        <begin position="30"/>
        <end position="48"/>
    </location>
</feature>
<dbReference type="OrthoDB" id="5241784at2"/>
<feature type="transmembrane region" description="Helical" evidence="5">
    <location>
        <begin position="162"/>
        <end position="187"/>
    </location>
</feature>
<keyword evidence="2" id="KW-0418">Kinase</keyword>
<keyword evidence="5" id="KW-0472">Membrane</keyword>
<dbReference type="Pfam" id="PF07730">
    <property type="entry name" value="HisKA_3"/>
    <property type="match status" value="1"/>
</dbReference>